<accession>A0ABN9FT20</accession>
<reference evidence="1" key="1">
    <citation type="submission" date="2023-05" db="EMBL/GenBank/DDBJ databases">
        <authorList>
            <person name="Stuckert A."/>
        </authorList>
    </citation>
    <scope>NUCLEOTIDE SEQUENCE</scope>
</reference>
<name>A0ABN9FT20_9NEOB</name>
<organism evidence="1 2">
    <name type="scientific">Staurois parvus</name>
    <dbReference type="NCBI Taxonomy" id="386267"/>
    <lineage>
        <taxon>Eukaryota</taxon>
        <taxon>Metazoa</taxon>
        <taxon>Chordata</taxon>
        <taxon>Craniata</taxon>
        <taxon>Vertebrata</taxon>
        <taxon>Euteleostomi</taxon>
        <taxon>Amphibia</taxon>
        <taxon>Batrachia</taxon>
        <taxon>Anura</taxon>
        <taxon>Neobatrachia</taxon>
        <taxon>Ranoidea</taxon>
        <taxon>Ranidae</taxon>
        <taxon>Staurois</taxon>
    </lineage>
</organism>
<dbReference type="EMBL" id="CATNWA010017404">
    <property type="protein sequence ID" value="CAI9600220.1"/>
    <property type="molecule type" value="Genomic_DNA"/>
</dbReference>
<proteinExistence type="predicted"/>
<protein>
    <submittedName>
        <fullName evidence="1">Uncharacterized protein</fullName>
    </submittedName>
</protein>
<dbReference type="Proteomes" id="UP001162483">
    <property type="component" value="Unassembled WGS sequence"/>
</dbReference>
<comment type="caution">
    <text evidence="1">The sequence shown here is derived from an EMBL/GenBank/DDBJ whole genome shotgun (WGS) entry which is preliminary data.</text>
</comment>
<feature type="non-terminal residue" evidence="1">
    <location>
        <position position="81"/>
    </location>
</feature>
<sequence length="81" mass="8993">MDGKPGEISKVSASRWCCACATWMVKPGGISKVSASRWCCACATWMLALSAYWTTLTPAHLELINTYMDCHTMRLLSLLYV</sequence>
<gene>
    <name evidence="1" type="ORF">SPARVUS_LOCUS12714140</name>
</gene>
<keyword evidence="2" id="KW-1185">Reference proteome</keyword>
<evidence type="ECO:0000313" key="2">
    <source>
        <dbReference type="Proteomes" id="UP001162483"/>
    </source>
</evidence>
<evidence type="ECO:0000313" key="1">
    <source>
        <dbReference type="EMBL" id="CAI9600220.1"/>
    </source>
</evidence>